<accession>A0A518DDT2</accession>
<protein>
    <recommendedName>
        <fullName evidence="3">Carboxypeptidase regulatory-like domain-containing protein</fullName>
    </recommendedName>
</protein>
<keyword evidence="2" id="KW-1185">Reference proteome</keyword>
<dbReference type="AlphaFoldDB" id="A0A518DDT2"/>
<evidence type="ECO:0000313" key="1">
    <source>
        <dbReference type="EMBL" id="QDU89639.1"/>
    </source>
</evidence>
<dbReference type="RefSeq" id="WP_231953913.1">
    <property type="nucleotide sequence ID" value="NZ_CP036291.1"/>
</dbReference>
<reference evidence="1 2" key="1">
    <citation type="submission" date="2019-02" db="EMBL/GenBank/DDBJ databases">
        <title>Deep-cultivation of Planctomycetes and their phenomic and genomic characterization uncovers novel biology.</title>
        <authorList>
            <person name="Wiegand S."/>
            <person name="Jogler M."/>
            <person name="Boedeker C."/>
            <person name="Pinto D."/>
            <person name="Vollmers J."/>
            <person name="Rivas-Marin E."/>
            <person name="Kohn T."/>
            <person name="Peeters S.H."/>
            <person name="Heuer A."/>
            <person name="Rast P."/>
            <person name="Oberbeckmann S."/>
            <person name="Bunk B."/>
            <person name="Jeske O."/>
            <person name="Meyerdierks A."/>
            <person name="Storesund J.E."/>
            <person name="Kallscheuer N."/>
            <person name="Luecker S."/>
            <person name="Lage O.M."/>
            <person name="Pohl T."/>
            <person name="Merkel B.J."/>
            <person name="Hornburger P."/>
            <person name="Mueller R.-W."/>
            <person name="Bruemmer F."/>
            <person name="Labrenz M."/>
            <person name="Spormann A.M."/>
            <person name="Op den Camp H."/>
            <person name="Overmann J."/>
            <person name="Amann R."/>
            <person name="Jetten M.S.M."/>
            <person name="Mascher T."/>
            <person name="Medema M.H."/>
            <person name="Devos D.P."/>
            <person name="Kaster A.-K."/>
            <person name="Ovreas L."/>
            <person name="Rohde M."/>
            <person name="Galperin M.Y."/>
            <person name="Jogler C."/>
        </authorList>
    </citation>
    <scope>NUCLEOTIDE SEQUENCE [LARGE SCALE GENOMIC DNA]</scope>
    <source>
        <strain evidence="1 2">Pla175</strain>
    </source>
</reference>
<dbReference type="Proteomes" id="UP000317429">
    <property type="component" value="Chromosome"/>
</dbReference>
<dbReference type="EMBL" id="CP036291">
    <property type="protein sequence ID" value="QDU89639.1"/>
    <property type="molecule type" value="Genomic_DNA"/>
</dbReference>
<sequence>MRAGAVVVVAVVAVSHLVGCRGGEQLVQAAGRVQLDGKPLAEAQVVFYPLEGEGRRAFIGMTDAQGGYELSEAGGRAQGVPPGKYRVSISTAVQTGVVNEFTPTPPERVPKKYANGALEFEVPPTGAPEAHFDLES</sequence>
<gene>
    <name evidence="1" type="ORF">Pla175_30320</name>
</gene>
<organism evidence="1 2">
    <name type="scientific">Pirellulimonas nuda</name>
    <dbReference type="NCBI Taxonomy" id="2528009"/>
    <lineage>
        <taxon>Bacteria</taxon>
        <taxon>Pseudomonadati</taxon>
        <taxon>Planctomycetota</taxon>
        <taxon>Planctomycetia</taxon>
        <taxon>Pirellulales</taxon>
        <taxon>Lacipirellulaceae</taxon>
        <taxon>Pirellulimonas</taxon>
    </lineage>
</organism>
<proteinExistence type="predicted"/>
<evidence type="ECO:0000313" key="2">
    <source>
        <dbReference type="Proteomes" id="UP000317429"/>
    </source>
</evidence>
<evidence type="ECO:0008006" key="3">
    <source>
        <dbReference type="Google" id="ProtNLM"/>
    </source>
</evidence>
<name>A0A518DDT2_9BACT</name>
<dbReference type="KEGG" id="pnd:Pla175_30320"/>